<dbReference type="InterPro" id="IPR036975">
    <property type="entry name" value="Importin-a_IBB_sf"/>
</dbReference>
<reference evidence="6" key="1">
    <citation type="submission" date="2017-10" db="EMBL/GenBank/DDBJ databases">
        <title>A new Pekin duck reference genome.</title>
        <authorList>
            <person name="Hou Z.-C."/>
            <person name="Zhou Z.-K."/>
            <person name="Zhu F."/>
            <person name="Hou S.-S."/>
        </authorList>
    </citation>
    <scope>NUCLEOTIDE SEQUENCE [LARGE SCALE GENOMIC DNA]</scope>
</reference>
<evidence type="ECO:0000256" key="3">
    <source>
        <dbReference type="SAM" id="MobiDB-lite"/>
    </source>
</evidence>
<keyword evidence="1" id="KW-0813">Transport</keyword>
<evidence type="ECO:0000313" key="6">
    <source>
        <dbReference type="Proteomes" id="UP000016666"/>
    </source>
</evidence>
<dbReference type="Ensembl" id="ENSAPLT00000020688.1">
    <property type="protein sequence ID" value="ENSAPLP00000032764.1"/>
    <property type="gene ID" value="ENSAPLG00000028064.1"/>
</dbReference>
<keyword evidence="2" id="KW-0175">Coiled coil</keyword>
<reference evidence="5" key="3">
    <citation type="submission" date="2025-09" db="UniProtKB">
        <authorList>
            <consortium name="Ensembl"/>
        </authorList>
    </citation>
    <scope>IDENTIFICATION</scope>
</reference>
<protein>
    <recommendedName>
        <fullName evidence="4">IBB domain-containing protein</fullName>
    </recommendedName>
</protein>
<accession>A0A493U3Y7</accession>
<dbReference type="Proteomes" id="UP000016666">
    <property type="component" value="Unassembled WGS sequence"/>
</dbReference>
<evidence type="ECO:0000256" key="1">
    <source>
        <dbReference type="PROSITE-ProRule" id="PRU00561"/>
    </source>
</evidence>
<dbReference type="Gene3D" id="1.20.5.690">
    <property type="entry name" value="Importin-alpha, importin-beta-binding domain"/>
    <property type="match status" value="1"/>
</dbReference>
<evidence type="ECO:0000313" key="5">
    <source>
        <dbReference type="Ensembl" id="ENSAPLP00000032764.1"/>
    </source>
</evidence>
<evidence type="ECO:0000256" key="2">
    <source>
        <dbReference type="SAM" id="Coils"/>
    </source>
</evidence>
<feature type="compositionally biased region" description="Basic and acidic residues" evidence="3">
    <location>
        <begin position="10"/>
        <end position="24"/>
    </location>
</feature>
<feature type="region of interest" description="Disordered" evidence="3">
    <location>
        <begin position="58"/>
        <end position="77"/>
    </location>
</feature>
<evidence type="ECO:0000259" key="4">
    <source>
        <dbReference type="PROSITE" id="PS51214"/>
    </source>
</evidence>
<sequence>LAKMPVMNEPSERMKKFKNRGKDAAALRRQRVEVQVELRKAQKDEQILKRRSISITLMEKSPTPEDKNVVSAGCMLP</sequence>
<dbReference type="AlphaFoldDB" id="A0A493U3Y7"/>
<keyword evidence="6" id="KW-1185">Reference proteome</keyword>
<reference evidence="5" key="2">
    <citation type="submission" date="2025-08" db="UniProtKB">
        <authorList>
            <consortium name="Ensembl"/>
        </authorList>
    </citation>
    <scope>IDENTIFICATION</scope>
</reference>
<feature type="region of interest" description="Disordered" evidence="3">
    <location>
        <begin position="1"/>
        <end position="24"/>
    </location>
</feature>
<feature type="coiled-coil region" evidence="2">
    <location>
        <begin position="24"/>
        <end position="51"/>
    </location>
</feature>
<dbReference type="GO" id="GO:0061608">
    <property type="term" value="F:nuclear import signal receptor activity"/>
    <property type="evidence" value="ECO:0007669"/>
    <property type="project" value="InterPro"/>
</dbReference>
<dbReference type="InterPro" id="IPR002652">
    <property type="entry name" value="Importin-a_IBB"/>
</dbReference>
<feature type="domain" description="IBB" evidence="4">
    <location>
        <begin position="1"/>
        <end position="60"/>
    </location>
</feature>
<dbReference type="GO" id="GO:0006606">
    <property type="term" value="P:protein import into nucleus"/>
    <property type="evidence" value="ECO:0007669"/>
    <property type="project" value="InterPro"/>
</dbReference>
<organism evidence="5 6">
    <name type="scientific">Anas platyrhynchos platyrhynchos</name>
    <name type="common">Northern mallard</name>
    <dbReference type="NCBI Taxonomy" id="8840"/>
    <lineage>
        <taxon>Eukaryota</taxon>
        <taxon>Metazoa</taxon>
        <taxon>Chordata</taxon>
        <taxon>Craniata</taxon>
        <taxon>Vertebrata</taxon>
        <taxon>Euteleostomi</taxon>
        <taxon>Archelosauria</taxon>
        <taxon>Archosauria</taxon>
        <taxon>Dinosauria</taxon>
        <taxon>Saurischia</taxon>
        <taxon>Theropoda</taxon>
        <taxon>Coelurosauria</taxon>
        <taxon>Aves</taxon>
        <taxon>Neognathae</taxon>
        <taxon>Galloanserae</taxon>
        <taxon>Anseriformes</taxon>
        <taxon>Anatidae</taxon>
        <taxon>Anatinae</taxon>
        <taxon>Anas</taxon>
    </lineage>
</organism>
<dbReference type="PROSITE" id="PS51214">
    <property type="entry name" value="IBB"/>
    <property type="match status" value="1"/>
</dbReference>
<dbReference type="STRING" id="8840.ENSAPLP00000032764"/>
<dbReference type="GeneTree" id="ENSGT00940000165982"/>
<name>A0A493U3Y7_ANAPP</name>
<proteinExistence type="predicted"/>
<dbReference type="Pfam" id="PF01749">
    <property type="entry name" value="IBB"/>
    <property type="match status" value="1"/>
</dbReference>